<accession>A0A9P8LG04</accession>
<proteinExistence type="inferred from homology"/>
<comment type="function">
    <text evidence="2">Histones H3 and H4 chaperone involved in the nucleosome formation and heterochromatin silencing. Required for the deposition of H3K56ac-carrying H3-H4 complex onto newly-replicated DNA. Plays a role in the transcriptional regulation of the cell-cycle dependent histone genes by creating a repressive structure at the core histone gene promoter.</text>
</comment>
<dbReference type="Pfam" id="PF08512">
    <property type="entry name" value="Rttp106-like_middle"/>
    <property type="match status" value="1"/>
</dbReference>
<evidence type="ECO:0000256" key="2">
    <source>
        <dbReference type="ARBA" id="ARBA00037550"/>
    </source>
</evidence>
<dbReference type="GO" id="GO:0042393">
    <property type="term" value="F:histone binding"/>
    <property type="evidence" value="ECO:0007669"/>
    <property type="project" value="TreeGrafter"/>
</dbReference>
<feature type="compositionally biased region" description="Basic and acidic residues" evidence="4">
    <location>
        <begin position="386"/>
        <end position="402"/>
    </location>
</feature>
<dbReference type="PANTHER" id="PTHR45849:SF3">
    <property type="entry name" value="HISTONE CHAPERONE RTT106"/>
    <property type="match status" value="1"/>
</dbReference>
<dbReference type="PANTHER" id="PTHR45849">
    <property type="entry name" value="FACT COMPLEX SUBUNIT SSRP1"/>
    <property type="match status" value="1"/>
</dbReference>
<comment type="subunit">
    <text evidence="3">Interacts with histones H3 and H4.</text>
</comment>
<sequence length="460" mass="49987">MAETLIIEHAFSDQPTLKRAITDAVSMSSDTIGLELVSSSDALTNTLTYIAQTPQHARLFHSIAQYVVDLKSGGPEGAPAAKRRRIDDLAVRHQSSSGGGGLERSETGPTVKGMPKILDGKVLLSVVDIAFSVPQRKKLVLEFFEWGLRAGNVQTGNVEFGVGYKDIQHASCVPVPEKAQRQYNFCIFPPGTDGISGGPNATDGSAIVFTVPDGPPKTASGPEMESGEGVTYKTLLTNHMNKRLPPGRKVEEPNEKVFVSGLVQNHRKGEKAVHVKAFRGSKDGFLFFLPTGILWAFKKPLMFFAFDVIDSTSYTSVVQRTFNLNIATQTSDNTQEFEFSMIDQAEFSGIDAYVRGHGLQDASMAEQRRAKKLNINGAGTGIEEMTASKEENEGEIAKAVREMEDEEDEEEEDYDPGSEGDSEGSCSESEDNEEGGSDVEERSLAEEDPVSEVEDADEGE</sequence>
<dbReference type="InterPro" id="IPR011993">
    <property type="entry name" value="PH-like_dom_sf"/>
</dbReference>
<feature type="compositionally biased region" description="Acidic residues" evidence="4">
    <location>
        <begin position="403"/>
        <end position="438"/>
    </location>
</feature>
<evidence type="ECO:0000313" key="7">
    <source>
        <dbReference type="Proteomes" id="UP000750711"/>
    </source>
</evidence>
<evidence type="ECO:0000256" key="4">
    <source>
        <dbReference type="SAM" id="MobiDB-lite"/>
    </source>
</evidence>
<dbReference type="AlphaFoldDB" id="A0A9P8LG04"/>
<dbReference type="SMART" id="SM01287">
    <property type="entry name" value="Rtt106"/>
    <property type="match status" value="1"/>
</dbReference>
<evidence type="ECO:0000313" key="6">
    <source>
        <dbReference type="EMBL" id="KAH0563478.1"/>
    </source>
</evidence>
<dbReference type="GO" id="GO:0031491">
    <property type="term" value="F:nucleosome binding"/>
    <property type="evidence" value="ECO:0007669"/>
    <property type="project" value="TreeGrafter"/>
</dbReference>
<comment type="caution">
    <text evidence="6">The sequence shown here is derived from an EMBL/GenBank/DDBJ whole genome shotgun (WGS) entry which is preliminary data.</text>
</comment>
<dbReference type="Proteomes" id="UP000750711">
    <property type="component" value="Unassembled WGS sequence"/>
</dbReference>
<feature type="compositionally biased region" description="Acidic residues" evidence="4">
    <location>
        <begin position="446"/>
        <end position="460"/>
    </location>
</feature>
<dbReference type="Gene3D" id="2.30.29.30">
    <property type="entry name" value="Pleckstrin-homology domain (PH domain)/Phosphotyrosine-binding domain (PTB)"/>
    <property type="match status" value="1"/>
</dbReference>
<comment type="similarity">
    <text evidence="1">Belongs to the RTT106 family.</text>
</comment>
<protein>
    <recommendedName>
        <fullName evidence="5">Histone chaperone RTT106/FACT complex subunit SPT16-like middle domain-containing protein</fullName>
    </recommendedName>
</protein>
<name>A0A9P8LG04_9PEZI</name>
<feature type="region of interest" description="Disordered" evidence="4">
    <location>
        <begin position="375"/>
        <end position="460"/>
    </location>
</feature>
<evidence type="ECO:0000256" key="3">
    <source>
        <dbReference type="ARBA" id="ARBA00038654"/>
    </source>
</evidence>
<dbReference type="EMBL" id="JAGHQM010000197">
    <property type="protein sequence ID" value="KAH0563478.1"/>
    <property type="molecule type" value="Genomic_DNA"/>
</dbReference>
<dbReference type="InterPro" id="IPR050454">
    <property type="entry name" value="RTT106/SSRP1_HistChap/FACT"/>
</dbReference>
<keyword evidence="7" id="KW-1185">Reference proteome</keyword>
<feature type="region of interest" description="Disordered" evidence="4">
    <location>
        <begin position="91"/>
        <end position="110"/>
    </location>
</feature>
<feature type="domain" description="Histone chaperone RTT106/FACT complex subunit SPT16-like middle" evidence="5">
    <location>
        <begin position="272"/>
        <end position="364"/>
    </location>
</feature>
<dbReference type="SUPFAM" id="SSF50729">
    <property type="entry name" value="PH domain-like"/>
    <property type="match status" value="1"/>
</dbReference>
<dbReference type="InterPro" id="IPR013719">
    <property type="entry name" value="RTT106/SPT16-like_middle_dom"/>
</dbReference>
<organism evidence="6 7">
    <name type="scientific">Trichoglossum hirsutum</name>
    <dbReference type="NCBI Taxonomy" id="265104"/>
    <lineage>
        <taxon>Eukaryota</taxon>
        <taxon>Fungi</taxon>
        <taxon>Dikarya</taxon>
        <taxon>Ascomycota</taxon>
        <taxon>Pezizomycotina</taxon>
        <taxon>Geoglossomycetes</taxon>
        <taxon>Geoglossales</taxon>
        <taxon>Geoglossaceae</taxon>
        <taxon>Trichoglossum</taxon>
    </lineage>
</organism>
<gene>
    <name evidence="6" type="ORF">GP486_001944</name>
</gene>
<evidence type="ECO:0000259" key="5">
    <source>
        <dbReference type="SMART" id="SM01287"/>
    </source>
</evidence>
<reference evidence="6" key="1">
    <citation type="submission" date="2021-03" db="EMBL/GenBank/DDBJ databases">
        <title>Comparative genomics and phylogenomic investigation of the class Geoglossomycetes provide insights into ecological specialization and systematics.</title>
        <authorList>
            <person name="Melie T."/>
            <person name="Pirro S."/>
            <person name="Miller A.N."/>
            <person name="Quandt A."/>
        </authorList>
    </citation>
    <scope>NUCLEOTIDE SEQUENCE</scope>
    <source>
        <strain evidence="6">CAQ_001_2017</strain>
    </source>
</reference>
<evidence type="ECO:0000256" key="1">
    <source>
        <dbReference type="ARBA" id="ARBA00006159"/>
    </source>
</evidence>